<dbReference type="Pfam" id="PF10944">
    <property type="entry name" value="DUF2630"/>
    <property type="match status" value="1"/>
</dbReference>
<evidence type="ECO:0000313" key="2">
    <source>
        <dbReference type="EMBL" id="MFC4855203.1"/>
    </source>
</evidence>
<evidence type="ECO:0000256" key="1">
    <source>
        <dbReference type="SAM" id="MobiDB-lite"/>
    </source>
</evidence>
<accession>A0ABV9S0N6</accession>
<keyword evidence="3" id="KW-1185">Reference proteome</keyword>
<dbReference type="InterPro" id="IPR020311">
    <property type="entry name" value="Uncharacterised_Rv0898c"/>
</dbReference>
<sequence>MGPGPQPAQRQVDGLQCGLSTTTWARAALARLPGGGESGACVLGPRQACHLSGTMDGMDDKEISARIGFLIDEEHKLERAGQEPDPERLRAIEVELDTCWDLLRQRRARRSAGENPDEASPRPGNVVEGYLQ</sequence>
<gene>
    <name evidence="2" type="ORF">ACFPCV_16975</name>
</gene>
<reference evidence="3" key="1">
    <citation type="journal article" date="2019" name="Int. J. Syst. Evol. Microbiol.">
        <title>The Global Catalogue of Microorganisms (GCM) 10K type strain sequencing project: providing services to taxonomists for standard genome sequencing and annotation.</title>
        <authorList>
            <consortium name="The Broad Institute Genomics Platform"/>
            <consortium name="The Broad Institute Genome Sequencing Center for Infectious Disease"/>
            <person name="Wu L."/>
            <person name="Ma J."/>
        </authorList>
    </citation>
    <scope>NUCLEOTIDE SEQUENCE [LARGE SCALE GENOMIC DNA]</scope>
    <source>
        <strain evidence="3">ZS-22-S1</strain>
    </source>
</reference>
<dbReference type="EMBL" id="JBHSIS010000007">
    <property type="protein sequence ID" value="MFC4855203.1"/>
    <property type="molecule type" value="Genomic_DNA"/>
</dbReference>
<proteinExistence type="predicted"/>
<organism evidence="2 3">
    <name type="scientific">Actinophytocola glycyrrhizae</name>
    <dbReference type="NCBI Taxonomy" id="2044873"/>
    <lineage>
        <taxon>Bacteria</taxon>
        <taxon>Bacillati</taxon>
        <taxon>Actinomycetota</taxon>
        <taxon>Actinomycetes</taxon>
        <taxon>Pseudonocardiales</taxon>
        <taxon>Pseudonocardiaceae</taxon>
    </lineage>
</organism>
<protein>
    <submittedName>
        <fullName evidence="2">DUF2630 family protein</fullName>
    </submittedName>
</protein>
<dbReference type="Proteomes" id="UP001595859">
    <property type="component" value="Unassembled WGS sequence"/>
</dbReference>
<comment type="caution">
    <text evidence="2">The sequence shown here is derived from an EMBL/GenBank/DDBJ whole genome shotgun (WGS) entry which is preliminary data.</text>
</comment>
<feature type="region of interest" description="Disordered" evidence="1">
    <location>
        <begin position="108"/>
        <end position="132"/>
    </location>
</feature>
<name>A0ABV9S0N6_9PSEU</name>
<evidence type="ECO:0000313" key="3">
    <source>
        <dbReference type="Proteomes" id="UP001595859"/>
    </source>
</evidence>